<dbReference type="SUPFAM" id="SSF46785">
    <property type="entry name" value="Winged helix' DNA-binding domain"/>
    <property type="match status" value="1"/>
</dbReference>
<accession>H1Y698</accession>
<proteinExistence type="predicted"/>
<dbReference type="InterPro" id="IPR036390">
    <property type="entry name" value="WH_DNA-bd_sf"/>
</dbReference>
<dbReference type="PRINTS" id="PR00598">
    <property type="entry name" value="HTHMARR"/>
</dbReference>
<dbReference type="InterPro" id="IPR052526">
    <property type="entry name" value="HTH-type_Bedaq_tolerance"/>
</dbReference>
<dbReference type="RefSeq" id="WP_008504430.1">
    <property type="nucleotide sequence ID" value="NZ_CM001403.1"/>
</dbReference>
<dbReference type="SMART" id="SM00347">
    <property type="entry name" value="HTH_MARR"/>
    <property type="match status" value="1"/>
</dbReference>
<dbReference type="OrthoDB" id="9804055at2"/>
<keyword evidence="3" id="KW-1185">Reference proteome</keyword>
<protein>
    <submittedName>
        <fullName evidence="2">Regulatory protein MarR</fullName>
    </submittedName>
</protein>
<organism evidence="2 3">
    <name type="scientific">Mucilaginibacter paludis DSM 18603</name>
    <dbReference type="NCBI Taxonomy" id="714943"/>
    <lineage>
        <taxon>Bacteria</taxon>
        <taxon>Pseudomonadati</taxon>
        <taxon>Bacteroidota</taxon>
        <taxon>Sphingobacteriia</taxon>
        <taxon>Sphingobacteriales</taxon>
        <taxon>Sphingobacteriaceae</taxon>
        <taxon>Mucilaginibacter</taxon>
    </lineage>
</organism>
<dbReference type="PANTHER" id="PTHR39515:SF2">
    <property type="entry name" value="HTH-TYPE TRANSCRIPTIONAL REGULATOR RV0880"/>
    <property type="match status" value="1"/>
</dbReference>
<dbReference type="Pfam" id="PF01047">
    <property type="entry name" value="MarR"/>
    <property type="match status" value="1"/>
</dbReference>
<sequence>MKNKQIASTLRSAISKINKRLRKQMNAAGSLSMSEIDTLSYLYNTESLPPSELAELIKIKGQSMSEIISRLEASGIILKIRSQTDKRKFEVSLTEQGRVLVEETRYERDGWLSSAIAELLTDQEKEILVSAATLLEKLSDFQ</sequence>
<dbReference type="eggNOG" id="COG1846">
    <property type="taxonomic scope" value="Bacteria"/>
</dbReference>
<dbReference type="STRING" id="714943.Mucpa_0660"/>
<dbReference type="InterPro" id="IPR000835">
    <property type="entry name" value="HTH_MarR-typ"/>
</dbReference>
<name>H1Y698_9SPHI</name>
<dbReference type="InterPro" id="IPR036388">
    <property type="entry name" value="WH-like_DNA-bd_sf"/>
</dbReference>
<evidence type="ECO:0000259" key="1">
    <source>
        <dbReference type="PROSITE" id="PS50995"/>
    </source>
</evidence>
<dbReference type="HOGENOM" id="CLU_083287_15_1_10"/>
<dbReference type="EMBL" id="CM001403">
    <property type="protein sequence ID" value="EHQ24846.1"/>
    <property type="molecule type" value="Genomic_DNA"/>
</dbReference>
<dbReference type="Gene3D" id="1.10.287.100">
    <property type="match status" value="1"/>
</dbReference>
<dbReference type="Proteomes" id="UP000002774">
    <property type="component" value="Chromosome"/>
</dbReference>
<dbReference type="GO" id="GO:0003700">
    <property type="term" value="F:DNA-binding transcription factor activity"/>
    <property type="evidence" value="ECO:0007669"/>
    <property type="project" value="InterPro"/>
</dbReference>
<feature type="domain" description="HTH marR-type" evidence="1">
    <location>
        <begin position="3"/>
        <end position="137"/>
    </location>
</feature>
<dbReference type="PANTHER" id="PTHR39515">
    <property type="entry name" value="CONSERVED PROTEIN"/>
    <property type="match status" value="1"/>
</dbReference>
<reference evidence="2" key="1">
    <citation type="submission" date="2011-09" db="EMBL/GenBank/DDBJ databases">
        <title>The permanent draft genome of Mucilaginibacter paludis DSM 18603.</title>
        <authorList>
            <consortium name="US DOE Joint Genome Institute (JGI-PGF)"/>
            <person name="Lucas S."/>
            <person name="Han J."/>
            <person name="Lapidus A."/>
            <person name="Bruce D."/>
            <person name="Goodwin L."/>
            <person name="Pitluck S."/>
            <person name="Peters L."/>
            <person name="Kyrpides N."/>
            <person name="Mavromatis K."/>
            <person name="Ivanova N."/>
            <person name="Mikhailova N."/>
            <person name="Held B."/>
            <person name="Detter J.C."/>
            <person name="Tapia R."/>
            <person name="Han C."/>
            <person name="Land M."/>
            <person name="Hauser L."/>
            <person name="Markowitz V."/>
            <person name="Cheng J.-F."/>
            <person name="Hugenholtz P."/>
            <person name="Woyke T."/>
            <person name="Wu D."/>
            <person name="Tindall B."/>
            <person name="Brambilla E."/>
            <person name="Klenk H.-P."/>
            <person name="Eisen J.A."/>
        </authorList>
    </citation>
    <scope>NUCLEOTIDE SEQUENCE [LARGE SCALE GENOMIC DNA]</scope>
    <source>
        <strain evidence="2">DSM 18603</strain>
    </source>
</reference>
<dbReference type="PROSITE" id="PS50995">
    <property type="entry name" value="HTH_MARR_2"/>
    <property type="match status" value="1"/>
</dbReference>
<dbReference type="Gene3D" id="1.10.10.10">
    <property type="entry name" value="Winged helix-like DNA-binding domain superfamily/Winged helix DNA-binding domain"/>
    <property type="match status" value="1"/>
</dbReference>
<gene>
    <name evidence="2" type="ORF">Mucpa_0660</name>
</gene>
<evidence type="ECO:0000313" key="2">
    <source>
        <dbReference type="EMBL" id="EHQ24846.1"/>
    </source>
</evidence>
<evidence type="ECO:0000313" key="3">
    <source>
        <dbReference type="Proteomes" id="UP000002774"/>
    </source>
</evidence>
<dbReference type="AlphaFoldDB" id="H1Y698"/>